<dbReference type="PANTHER" id="PTHR19134">
    <property type="entry name" value="RECEPTOR-TYPE TYROSINE-PROTEIN PHOSPHATASE"/>
    <property type="match status" value="1"/>
</dbReference>
<evidence type="ECO:0000313" key="2">
    <source>
        <dbReference type="EMBL" id="CAF4262723.1"/>
    </source>
</evidence>
<dbReference type="InterPro" id="IPR050348">
    <property type="entry name" value="Protein-Tyr_Phosphatase"/>
</dbReference>
<dbReference type="GO" id="GO:0004725">
    <property type="term" value="F:protein tyrosine phosphatase activity"/>
    <property type="evidence" value="ECO:0007669"/>
    <property type="project" value="InterPro"/>
</dbReference>
<sequence>GYYRIDQFIITQHPMMNTIIDFWQMIWNTNANIIVSLYGDEKSQSDVPDFWPLANQIMNCGSFIVCLTNEYFEYEYIYRDFLLRSVEV</sequence>
<accession>A0A820FJE3</accession>
<proteinExistence type="predicted"/>
<evidence type="ECO:0000259" key="1">
    <source>
        <dbReference type="PROSITE" id="PS50055"/>
    </source>
</evidence>
<dbReference type="Proteomes" id="UP000663836">
    <property type="component" value="Unassembled WGS sequence"/>
</dbReference>
<dbReference type="AlphaFoldDB" id="A0A820FJE3"/>
<organism evidence="2 3">
    <name type="scientific">Rotaria sordida</name>
    <dbReference type="NCBI Taxonomy" id="392033"/>
    <lineage>
        <taxon>Eukaryota</taxon>
        <taxon>Metazoa</taxon>
        <taxon>Spiralia</taxon>
        <taxon>Gnathifera</taxon>
        <taxon>Rotifera</taxon>
        <taxon>Eurotatoria</taxon>
        <taxon>Bdelloidea</taxon>
        <taxon>Philodinida</taxon>
        <taxon>Philodinidae</taxon>
        <taxon>Rotaria</taxon>
    </lineage>
</organism>
<dbReference type="PANTHER" id="PTHR19134:SF555">
    <property type="entry name" value="RECEPTOR-TYPE TYROSINE-PROTEIN PHOSPHATASE DELTA-LIKE ISOFORM X1"/>
    <property type="match status" value="1"/>
</dbReference>
<dbReference type="EMBL" id="CAJOBD010025184">
    <property type="protein sequence ID" value="CAF4262723.1"/>
    <property type="molecule type" value="Genomic_DNA"/>
</dbReference>
<name>A0A820FJE3_9BILA</name>
<gene>
    <name evidence="2" type="ORF">JBS370_LOCUS39132</name>
</gene>
<dbReference type="Gene3D" id="3.90.190.10">
    <property type="entry name" value="Protein tyrosine phosphatase superfamily"/>
    <property type="match status" value="1"/>
</dbReference>
<dbReference type="InterPro" id="IPR000242">
    <property type="entry name" value="PTP_cat"/>
</dbReference>
<protein>
    <recommendedName>
        <fullName evidence="1">Tyrosine-protein phosphatase domain-containing protein</fullName>
    </recommendedName>
</protein>
<evidence type="ECO:0000313" key="3">
    <source>
        <dbReference type="Proteomes" id="UP000663836"/>
    </source>
</evidence>
<comment type="caution">
    <text evidence="2">The sequence shown here is derived from an EMBL/GenBank/DDBJ whole genome shotgun (WGS) entry which is preliminary data.</text>
</comment>
<feature type="domain" description="Tyrosine-protein phosphatase" evidence="1">
    <location>
        <begin position="1"/>
        <end position="88"/>
    </location>
</feature>
<reference evidence="2" key="1">
    <citation type="submission" date="2021-02" db="EMBL/GenBank/DDBJ databases">
        <authorList>
            <person name="Nowell W R."/>
        </authorList>
    </citation>
    <scope>NUCLEOTIDE SEQUENCE</scope>
</reference>
<feature type="non-terminal residue" evidence="2">
    <location>
        <position position="1"/>
    </location>
</feature>
<dbReference type="SUPFAM" id="SSF52799">
    <property type="entry name" value="(Phosphotyrosine protein) phosphatases II"/>
    <property type="match status" value="1"/>
</dbReference>
<dbReference type="Pfam" id="PF00102">
    <property type="entry name" value="Y_phosphatase"/>
    <property type="match status" value="1"/>
</dbReference>
<dbReference type="PROSITE" id="PS50055">
    <property type="entry name" value="TYR_PHOSPHATASE_PTP"/>
    <property type="match status" value="1"/>
</dbReference>
<dbReference type="InterPro" id="IPR029021">
    <property type="entry name" value="Prot-tyrosine_phosphatase-like"/>
</dbReference>